<dbReference type="Proteomes" id="UP000053447">
    <property type="component" value="Unassembled WGS sequence"/>
</dbReference>
<accession>A0A0W4ZNP6</accession>
<comment type="caution">
    <text evidence="10">The sequence shown here is derived from an EMBL/GenBank/DDBJ whole genome shotgun (WGS) entry which is preliminary data.</text>
</comment>
<keyword evidence="8" id="KW-1133">Transmembrane helix</keyword>
<dbReference type="SUPFAM" id="SSF81296">
    <property type="entry name" value="E set domains"/>
    <property type="match status" value="1"/>
</dbReference>
<evidence type="ECO:0000256" key="7">
    <source>
        <dbReference type="ARBA" id="ARBA00023055"/>
    </source>
</evidence>
<sequence>MKIHNVIIIIVFFYIDFIKTRIIIHKESIILKKSLVSFCEFTDPTKYLFKLESLIITPNPPIRGKNMTIEASGTLKEGFCVGSYANLKIKYQFIPLINIQEDLCTQAEKVGFECPIKEGYYSLKRTFYIPEEIISGRYIISSDLITEGNQRIACFLVDIVFKSQTFIKNNH</sequence>
<comment type="subunit">
    <text evidence="3">Monomer.</text>
</comment>
<dbReference type="PANTHER" id="PTHR11306:SF0">
    <property type="entry name" value="PHOSPHATIDYLGLYCEROL_PHOSPHATIDYLINOSITOL TRANSFER PROTEIN"/>
    <property type="match status" value="1"/>
</dbReference>
<evidence type="ECO:0000256" key="6">
    <source>
        <dbReference type="ARBA" id="ARBA00022729"/>
    </source>
</evidence>
<dbReference type="Gene3D" id="2.70.220.10">
    <property type="entry name" value="Ganglioside GM2 activator"/>
    <property type="match status" value="1"/>
</dbReference>
<keyword evidence="8" id="KW-0472">Membrane</keyword>
<protein>
    <recommendedName>
        <fullName evidence="4">Phosphatidylglycerol/phosphatidylinositol transfer protein</fullName>
    </recommendedName>
</protein>
<gene>
    <name evidence="10" type="ORF">T551_01929</name>
</gene>
<evidence type="ECO:0000256" key="3">
    <source>
        <dbReference type="ARBA" id="ARBA00011245"/>
    </source>
</evidence>
<comment type="similarity">
    <text evidence="2">Belongs to the NPC2 family.</text>
</comment>
<dbReference type="Pfam" id="PF02221">
    <property type="entry name" value="E1_DerP2_DerF2"/>
    <property type="match status" value="1"/>
</dbReference>
<organism evidence="10 11">
    <name type="scientific">Pneumocystis jirovecii (strain RU7)</name>
    <name type="common">Human pneumocystis pneumonia agent</name>
    <dbReference type="NCBI Taxonomy" id="1408657"/>
    <lineage>
        <taxon>Eukaryota</taxon>
        <taxon>Fungi</taxon>
        <taxon>Dikarya</taxon>
        <taxon>Ascomycota</taxon>
        <taxon>Taphrinomycotina</taxon>
        <taxon>Pneumocystomycetes</taxon>
        <taxon>Pneumocystaceae</taxon>
        <taxon>Pneumocystis</taxon>
    </lineage>
</organism>
<dbReference type="GO" id="GO:0032934">
    <property type="term" value="F:sterol binding"/>
    <property type="evidence" value="ECO:0007669"/>
    <property type="project" value="InterPro"/>
</dbReference>
<evidence type="ECO:0000256" key="2">
    <source>
        <dbReference type="ARBA" id="ARBA00006370"/>
    </source>
</evidence>
<dbReference type="OrthoDB" id="6409159at2759"/>
<dbReference type="AlphaFoldDB" id="A0A0W4ZNP6"/>
<keyword evidence="7" id="KW-0445">Lipid transport</keyword>
<feature type="domain" description="MD-2-related lipid-recognition" evidence="9">
    <location>
        <begin position="36"/>
        <end position="159"/>
    </location>
</feature>
<dbReference type="PANTHER" id="PTHR11306">
    <property type="entry name" value="NIEMANN PICK TYPE C2 PROTEIN NPC2-RELATED"/>
    <property type="match status" value="1"/>
</dbReference>
<keyword evidence="8" id="KW-0812">Transmembrane</keyword>
<dbReference type="InterPro" id="IPR039670">
    <property type="entry name" value="NPC2-like"/>
</dbReference>
<keyword evidence="5" id="KW-0813">Transport</keyword>
<dbReference type="GO" id="GO:0015918">
    <property type="term" value="P:sterol transport"/>
    <property type="evidence" value="ECO:0007669"/>
    <property type="project" value="InterPro"/>
</dbReference>
<evidence type="ECO:0000256" key="8">
    <source>
        <dbReference type="SAM" id="Phobius"/>
    </source>
</evidence>
<evidence type="ECO:0000313" key="11">
    <source>
        <dbReference type="Proteomes" id="UP000053447"/>
    </source>
</evidence>
<feature type="transmembrane region" description="Helical" evidence="8">
    <location>
        <begin position="6"/>
        <end position="24"/>
    </location>
</feature>
<dbReference type="InterPro" id="IPR014756">
    <property type="entry name" value="Ig_E-set"/>
</dbReference>
<evidence type="ECO:0000256" key="1">
    <source>
        <dbReference type="ARBA" id="ARBA00002053"/>
    </source>
</evidence>
<dbReference type="STRING" id="1408657.A0A0W4ZNP6"/>
<reference evidence="11" key="1">
    <citation type="journal article" date="2016" name="Nat. Commun.">
        <title>Genome analysis of three Pneumocystis species reveals adaptation mechanisms to life exclusively in mammalian hosts.</title>
        <authorList>
            <person name="Ma L."/>
            <person name="Chen Z."/>
            <person name="Huang D.W."/>
            <person name="Kutty G."/>
            <person name="Ishihara M."/>
            <person name="Wang H."/>
            <person name="Abouelleil A."/>
            <person name="Bishop L."/>
            <person name="Davey E."/>
            <person name="Deng R."/>
            <person name="Deng X."/>
            <person name="Fan L."/>
            <person name="Fantoni G."/>
            <person name="Fitzgerald M."/>
            <person name="Gogineni E."/>
            <person name="Goldberg J.M."/>
            <person name="Handley G."/>
            <person name="Hu X."/>
            <person name="Huber C."/>
            <person name="Jiao X."/>
            <person name="Jones K."/>
            <person name="Levin J.Z."/>
            <person name="Liu Y."/>
            <person name="Macdonald P."/>
            <person name="Melnikov A."/>
            <person name="Raley C."/>
            <person name="Sassi M."/>
            <person name="Sherman B.T."/>
            <person name="Song X."/>
            <person name="Sykes S."/>
            <person name="Tran B."/>
            <person name="Walsh L."/>
            <person name="Xia Y."/>
            <person name="Yang J."/>
            <person name="Young S."/>
            <person name="Zeng Q."/>
            <person name="Zheng X."/>
            <person name="Stephens R."/>
            <person name="Nusbaum C."/>
            <person name="Birren B.W."/>
            <person name="Azadi P."/>
            <person name="Lempicki R.A."/>
            <person name="Cuomo C.A."/>
            <person name="Kovacs J.A."/>
        </authorList>
    </citation>
    <scope>NUCLEOTIDE SEQUENCE [LARGE SCALE GENOMIC DNA]</scope>
    <source>
        <strain evidence="11">RU7</strain>
    </source>
</reference>
<name>A0A0W4ZNP6_PNEJ7</name>
<evidence type="ECO:0000256" key="4">
    <source>
        <dbReference type="ARBA" id="ARBA00016056"/>
    </source>
</evidence>
<dbReference type="InterPro" id="IPR036846">
    <property type="entry name" value="GM2-AP_sf"/>
</dbReference>
<dbReference type="GeneID" id="28940447"/>
<keyword evidence="11" id="KW-1185">Reference proteome</keyword>
<proteinExistence type="inferred from homology"/>
<dbReference type="InterPro" id="IPR003172">
    <property type="entry name" value="ML_dom"/>
</dbReference>
<evidence type="ECO:0000259" key="9">
    <source>
        <dbReference type="SMART" id="SM00737"/>
    </source>
</evidence>
<dbReference type="SMART" id="SM00737">
    <property type="entry name" value="ML"/>
    <property type="match status" value="1"/>
</dbReference>
<keyword evidence="6" id="KW-0732">Signal</keyword>
<dbReference type="EMBL" id="LFWA01000008">
    <property type="protein sequence ID" value="KTW29985.1"/>
    <property type="molecule type" value="Genomic_DNA"/>
</dbReference>
<evidence type="ECO:0000313" key="10">
    <source>
        <dbReference type="EMBL" id="KTW29985.1"/>
    </source>
</evidence>
<dbReference type="VEuPathDB" id="FungiDB:T551_01929"/>
<dbReference type="RefSeq" id="XP_018229546.1">
    <property type="nucleotide sequence ID" value="XM_018374192.1"/>
</dbReference>
<evidence type="ECO:0000256" key="5">
    <source>
        <dbReference type="ARBA" id="ARBA00022448"/>
    </source>
</evidence>
<comment type="function">
    <text evidence="1">Catalyzes the intermembrane transfer of phosphatidylglycerol and phosphatidylinositol.</text>
</comment>